<dbReference type="OMA" id="VTISAWR"/>
<dbReference type="Proteomes" id="UP000000314">
    <property type="component" value="Chromosome 1"/>
</dbReference>
<protein>
    <submittedName>
        <fullName evidence="1">Uncharacterized protein</fullName>
    </submittedName>
</protein>
<reference evidence="1 2" key="1">
    <citation type="journal article" date="2009" name="Nat. Biotechnol.">
        <title>Genome sequence of the recombinant protein production host Pichia pastoris.</title>
        <authorList>
            <person name="De Schutter K."/>
            <person name="Lin Y.C."/>
            <person name="Tiels P."/>
            <person name="Van Hecke A."/>
            <person name="Glinka S."/>
            <person name="Weber-Lehmann J."/>
            <person name="Rouze P."/>
            <person name="Van de Peer Y."/>
            <person name="Callewaert N."/>
        </authorList>
    </citation>
    <scope>NUCLEOTIDE SEQUENCE [LARGE SCALE GENOMIC DNA]</scope>
    <source>
        <strain evidence="2">GS115 / ATCC 20864</strain>
    </source>
</reference>
<name>C4QZ30_KOMPG</name>
<organism evidence="1 2">
    <name type="scientific">Komagataella phaffii (strain GS115 / ATCC 20864)</name>
    <name type="common">Yeast</name>
    <name type="synonym">Pichia pastoris</name>
    <dbReference type="NCBI Taxonomy" id="644223"/>
    <lineage>
        <taxon>Eukaryota</taxon>
        <taxon>Fungi</taxon>
        <taxon>Dikarya</taxon>
        <taxon>Ascomycota</taxon>
        <taxon>Saccharomycotina</taxon>
        <taxon>Pichiomycetes</taxon>
        <taxon>Pichiales</taxon>
        <taxon>Pichiaceae</taxon>
        <taxon>Komagataella</taxon>
    </lineage>
</organism>
<keyword evidence="2" id="KW-1185">Reference proteome</keyword>
<dbReference type="OrthoDB" id="5582146at2759"/>
<sequence length="268" mass="30771">MDLSSAVGTALIGRKHFLVSCDNISDTVSEIQKILERFNLKVSVCEITDATQWEDICTEFSPPTHRDIIILPQLAKGSSKLQNSLYRNVIKSKVLIFPISLNIRGTELELHERLKDIIWYRYFHSNLKPIPQEAPDRLVDEKELNSLRNQLKAVQIVTDIRRYMLDIIVYTRTHRMVVGGLPTYVIDDFELFCKCQSLLRGYDYVIPIIVKLSALWLLPFKIKILNKVNLEPSLQWGSDYELVKEVCSRMSDANVIIEEVVANVGPPL</sequence>
<accession>C4QZ30</accession>
<dbReference type="Gene3D" id="1.10.8.80">
    <property type="entry name" value="Magnesium chelatase subunit I, C-Terminal domain"/>
    <property type="match status" value="1"/>
</dbReference>
<dbReference type="SMR" id="C4QZ30"/>
<gene>
    <name evidence="1" type="ordered locus">PAS_chr1-4_0643</name>
</gene>
<proteinExistence type="predicted"/>
<evidence type="ECO:0000313" key="2">
    <source>
        <dbReference type="Proteomes" id="UP000000314"/>
    </source>
</evidence>
<dbReference type="GeneID" id="8197851"/>
<dbReference type="RefSeq" id="XP_002490784.1">
    <property type="nucleotide sequence ID" value="XM_002490739.1"/>
</dbReference>
<dbReference type="AlphaFoldDB" id="C4QZ30"/>
<dbReference type="HOGENOM" id="CLU_1038674_0_0_1"/>
<dbReference type="EMBL" id="FN392319">
    <property type="protein sequence ID" value="CAY68504.1"/>
    <property type="molecule type" value="Genomic_DNA"/>
</dbReference>
<evidence type="ECO:0000313" key="1">
    <source>
        <dbReference type="EMBL" id="CAY68504.1"/>
    </source>
</evidence>
<dbReference type="KEGG" id="ppa:PAS_chr1-4_0643"/>
<dbReference type="STRING" id="644223.C4QZ30"/>
<dbReference type="InParanoid" id="C4QZ30"/>